<reference evidence="3" key="1">
    <citation type="journal article" date="2019" name="Int. J. Syst. Evol. Microbiol.">
        <title>The Global Catalogue of Microorganisms (GCM) 10K type strain sequencing project: providing services to taxonomists for standard genome sequencing and annotation.</title>
        <authorList>
            <consortium name="The Broad Institute Genomics Platform"/>
            <consortium name="The Broad Institute Genome Sequencing Center for Infectious Disease"/>
            <person name="Wu L."/>
            <person name="Ma J."/>
        </authorList>
    </citation>
    <scope>NUCLEOTIDE SEQUENCE [LARGE SCALE GENOMIC DNA]</scope>
    <source>
        <strain evidence="3">CCUG 60023</strain>
    </source>
</reference>
<name>A0ABW3FBS5_9HYPH</name>
<keyword evidence="1" id="KW-0472">Membrane</keyword>
<dbReference type="Proteomes" id="UP001597101">
    <property type="component" value="Unassembled WGS sequence"/>
</dbReference>
<sequence>MKFTEKYYQNYSCRISVFRSILRIVIIILPLTLSACLFEEVEEFDPSQCLSGDFFRYQVGDAIFDIPKSINILDNLTEDQKEKFYIKMPVEYQRFTTHCQSIDHVPIRVGTRFRDTPTQTLWFYFGNLNHIPQGSVTIYEKSAFLKTRDGLQLANNMFNMDDRKITISRLPQNFPSPSRGEYFDVMFSQNHKKQVGYCHASGCKYIYFSGDGVVYKLSPFFLKRLHGRLERPSWRSGPHSLYWSPEILKLFEPDIWRLLYTARGYRRRDLEGRGDVDVQ</sequence>
<proteinExistence type="predicted"/>
<keyword evidence="1" id="KW-1133">Transmembrane helix</keyword>
<evidence type="ECO:0000313" key="3">
    <source>
        <dbReference type="Proteomes" id="UP001597101"/>
    </source>
</evidence>
<comment type="caution">
    <text evidence="2">The sequence shown here is derived from an EMBL/GenBank/DDBJ whole genome shotgun (WGS) entry which is preliminary data.</text>
</comment>
<evidence type="ECO:0008006" key="4">
    <source>
        <dbReference type="Google" id="ProtNLM"/>
    </source>
</evidence>
<accession>A0ABW3FBS5</accession>
<organism evidence="2 3">
    <name type="scientific">Pseudahrensia aquimaris</name>
    <dbReference type="NCBI Taxonomy" id="744461"/>
    <lineage>
        <taxon>Bacteria</taxon>
        <taxon>Pseudomonadati</taxon>
        <taxon>Pseudomonadota</taxon>
        <taxon>Alphaproteobacteria</taxon>
        <taxon>Hyphomicrobiales</taxon>
        <taxon>Ahrensiaceae</taxon>
        <taxon>Pseudahrensia</taxon>
    </lineage>
</organism>
<protein>
    <recommendedName>
        <fullName evidence="4">DKNYY family protein</fullName>
    </recommendedName>
</protein>
<dbReference type="RefSeq" id="WP_377211757.1">
    <property type="nucleotide sequence ID" value="NZ_JBHTJV010000003.1"/>
</dbReference>
<keyword evidence="3" id="KW-1185">Reference proteome</keyword>
<keyword evidence="1" id="KW-0812">Transmembrane</keyword>
<evidence type="ECO:0000256" key="1">
    <source>
        <dbReference type="SAM" id="Phobius"/>
    </source>
</evidence>
<evidence type="ECO:0000313" key="2">
    <source>
        <dbReference type="EMBL" id="MFD0915917.1"/>
    </source>
</evidence>
<gene>
    <name evidence="2" type="ORF">ACFQ14_05815</name>
</gene>
<dbReference type="EMBL" id="JBHTJV010000003">
    <property type="protein sequence ID" value="MFD0915917.1"/>
    <property type="molecule type" value="Genomic_DNA"/>
</dbReference>
<feature type="transmembrane region" description="Helical" evidence="1">
    <location>
        <begin position="21"/>
        <end position="41"/>
    </location>
</feature>